<proteinExistence type="predicted"/>
<accession>Q4RWM4</accession>
<protein>
    <submittedName>
        <fullName evidence="1">(spotted green pufferfish) hypothetical protein</fullName>
    </submittedName>
</protein>
<sequence>MAETDKLNIDSIIQRLLEGKLFKTRLFFLGI</sequence>
<evidence type="ECO:0000313" key="1">
    <source>
        <dbReference type="EMBL" id="CAG07208.1"/>
    </source>
</evidence>
<reference evidence="1" key="1">
    <citation type="journal article" date="2004" name="Nature">
        <title>Genome duplication in the teleost fish Tetraodon nigroviridis reveals the early vertebrate proto-karyotype.</title>
        <authorList>
            <person name="Jaillon O."/>
            <person name="Aury J.-M."/>
            <person name="Brunet F."/>
            <person name="Petit J.-L."/>
            <person name="Stange-Thomann N."/>
            <person name="Mauceli E."/>
            <person name="Bouneau L."/>
            <person name="Fischer C."/>
            <person name="Ozouf-Costaz C."/>
            <person name="Bernot A."/>
            <person name="Nicaud S."/>
            <person name="Jaffe D."/>
            <person name="Fisher S."/>
            <person name="Lutfalla G."/>
            <person name="Dossat C."/>
            <person name="Segurens B."/>
            <person name="Dasilva C."/>
            <person name="Salanoubat M."/>
            <person name="Levy M."/>
            <person name="Boudet N."/>
            <person name="Castellano S."/>
            <person name="Anthouard V."/>
            <person name="Jubin C."/>
            <person name="Castelli V."/>
            <person name="Katinka M."/>
            <person name="Vacherie B."/>
            <person name="Biemont C."/>
            <person name="Skalli Z."/>
            <person name="Cattolico L."/>
            <person name="Poulain J."/>
            <person name="De Berardinis V."/>
            <person name="Cruaud C."/>
            <person name="Duprat S."/>
            <person name="Brottier P."/>
            <person name="Coutanceau J.-P."/>
            <person name="Gouzy J."/>
            <person name="Parra G."/>
            <person name="Lardier G."/>
            <person name="Chapple C."/>
            <person name="McKernan K.J."/>
            <person name="McEwan P."/>
            <person name="Bosak S."/>
            <person name="Kellis M."/>
            <person name="Volff J.-N."/>
            <person name="Guigo R."/>
            <person name="Zody M.C."/>
            <person name="Mesirov J."/>
            <person name="Lindblad-Toh K."/>
            <person name="Birren B."/>
            <person name="Nusbaum C."/>
            <person name="Kahn D."/>
            <person name="Robinson-Rechavi M."/>
            <person name="Laudet V."/>
            <person name="Schachter V."/>
            <person name="Quetier F."/>
            <person name="Saurin W."/>
            <person name="Scarpelli C."/>
            <person name="Wincker P."/>
            <person name="Lander E.S."/>
            <person name="Weissenbach J."/>
            <person name="Roest Crollius H."/>
        </authorList>
    </citation>
    <scope>NUCLEOTIDE SEQUENCE [LARGE SCALE GENOMIC DNA]</scope>
</reference>
<reference evidence="1" key="2">
    <citation type="submission" date="2004-02" db="EMBL/GenBank/DDBJ databases">
        <authorList>
            <consortium name="Genoscope"/>
            <consortium name="Whitehead Institute Centre for Genome Research"/>
        </authorList>
    </citation>
    <scope>NUCLEOTIDE SEQUENCE</scope>
</reference>
<gene>
    <name evidence="1" type="ORF">GSTENG00027786001</name>
</gene>
<comment type="caution">
    <text evidence="1">The sequence shown here is derived from an EMBL/GenBank/DDBJ whole genome shotgun (WGS) entry which is preliminary data.</text>
</comment>
<name>Q4RWM4_TETNG</name>
<dbReference type="AlphaFoldDB" id="Q4RWM4"/>
<organism evidence="1">
    <name type="scientific">Tetraodon nigroviridis</name>
    <name type="common">Spotted green pufferfish</name>
    <name type="synonym">Chelonodon nigroviridis</name>
    <dbReference type="NCBI Taxonomy" id="99883"/>
    <lineage>
        <taxon>Eukaryota</taxon>
        <taxon>Metazoa</taxon>
        <taxon>Chordata</taxon>
        <taxon>Craniata</taxon>
        <taxon>Vertebrata</taxon>
        <taxon>Euteleostomi</taxon>
        <taxon>Actinopterygii</taxon>
        <taxon>Neopterygii</taxon>
        <taxon>Teleostei</taxon>
        <taxon>Neoteleostei</taxon>
        <taxon>Acanthomorphata</taxon>
        <taxon>Eupercaria</taxon>
        <taxon>Tetraodontiformes</taxon>
        <taxon>Tetradontoidea</taxon>
        <taxon>Tetraodontidae</taxon>
        <taxon>Tetraodon</taxon>
    </lineage>
</organism>
<dbReference type="KEGG" id="tng:GSTEN00027786G001"/>
<dbReference type="EMBL" id="CAAE01014987">
    <property type="protein sequence ID" value="CAG07208.1"/>
    <property type="molecule type" value="Genomic_DNA"/>
</dbReference>